<dbReference type="AlphaFoldDB" id="A0A371DPG4"/>
<feature type="region of interest" description="Disordered" evidence="1">
    <location>
        <begin position="104"/>
        <end position="142"/>
    </location>
</feature>
<protein>
    <submittedName>
        <fullName evidence="2">Uncharacterized protein</fullName>
    </submittedName>
</protein>
<dbReference type="Proteomes" id="UP000256964">
    <property type="component" value="Unassembled WGS sequence"/>
</dbReference>
<feature type="region of interest" description="Disordered" evidence="1">
    <location>
        <begin position="1"/>
        <end position="25"/>
    </location>
</feature>
<organism evidence="2 3">
    <name type="scientific">Lentinus brumalis</name>
    <dbReference type="NCBI Taxonomy" id="2498619"/>
    <lineage>
        <taxon>Eukaryota</taxon>
        <taxon>Fungi</taxon>
        <taxon>Dikarya</taxon>
        <taxon>Basidiomycota</taxon>
        <taxon>Agaricomycotina</taxon>
        <taxon>Agaricomycetes</taxon>
        <taxon>Polyporales</taxon>
        <taxon>Polyporaceae</taxon>
        <taxon>Lentinus</taxon>
    </lineage>
</organism>
<sequence>MKTMSNLQDRNAPLKARSSPQCRRPQVLRRSLELRLARGREKDATRCRLRRRRDTCSRLAHFQGRLAVSPTASLSPVERSPRPTCSQSFSCVMVLHRMSRTQRGFRSAYAVPKIGSEGDGPGPERPGDGCRGSSKGCYGHIQ</sequence>
<name>A0A371DPG4_9APHY</name>
<evidence type="ECO:0000313" key="3">
    <source>
        <dbReference type="Proteomes" id="UP000256964"/>
    </source>
</evidence>
<evidence type="ECO:0000256" key="1">
    <source>
        <dbReference type="SAM" id="MobiDB-lite"/>
    </source>
</evidence>
<proteinExistence type="predicted"/>
<gene>
    <name evidence="2" type="ORF">OH76DRAFT_961408</name>
</gene>
<accession>A0A371DPG4</accession>
<keyword evidence="3" id="KW-1185">Reference proteome</keyword>
<dbReference type="EMBL" id="KZ857384">
    <property type="protein sequence ID" value="RDX54427.1"/>
    <property type="molecule type" value="Genomic_DNA"/>
</dbReference>
<evidence type="ECO:0000313" key="2">
    <source>
        <dbReference type="EMBL" id="RDX54427.1"/>
    </source>
</evidence>
<reference evidence="2 3" key="1">
    <citation type="journal article" date="2018" name="Biotechnol. Biofuels">
        <title>Integrative visual omics of the white-rot fungus Polyporus brumalis exposes the biotechnological potential of its oxidative enzymes for delignifying raw plant biomass.</title>
        <authorList>
            <person name="Miyauchi S."/>
            <person name="Rancon A."/>
            <person name="Drula E."/>
            <person name="Hage H."/>
            <person name="Chaduli D."/>
            <person name="Favel A."/>
            <person name="Grisel S."/>
            <person name="Henrissat B."/>
            <person name="Herpoel-Gimbert I."/>
            <person name="Ruiz-Duenas F.J."/>
            <person name="Chevret D."/>
            <person name="Hainaut M."/>
            <person name="Lin J."/>
            <person name="Wang M."/>
            <person name="Pangilinan J."/>
            <person name="Lipzen A."/>
            <person name="Lesage-Meessen L."/>
            <person name="Navarro D."/>
            <person name="Riley R."/>
            <person name="Grigoriev I.V."/>
            <person name="Zhou S."/>
            <person name="Raouche S."/>
            <person name="Rosso M.N."/>
        </authorList>
    </citation>
    <scope>NUCLEOTIDE SEQUENCE [LARGE SCALE GENOMIC DNA]</scope>
    <source>
        <strain evidence="2 3">BRFM 1820</strain>
    </source>
</reference>